<feature type="binding site" evidence="5">
    <location>
        <position position="72"/>
    </location>
    <ligand>
        <name>S-adenosyl-L-methionine</name>
        <dbReference type="ChEBI" id="CHEBI:59789"/>
    </ligand>
</feature>
<evidence type="ECO:0000256" key="1">
    <source>
        <dbReference type="ARBA" id="ARBA00022603"/>
    </source>
</evidence>
<feature type="binding site" evidence="5">
    <location>
        <position position="1"/>
    </location>
    <ligand>
        <name>S-adenosyl-L-methionine</name>
        <dbReference type="ChEBI" id="CHEBI:59789"/>
    </ligand>
</feature>
<evidence type="ECO:0000313" key="9">
    <source>
        <dbReference type="Proteomes" id="UP000006666"/>
    </source>
</evidence>
<dbReference type="eggNOG" id="COG0030">
    <property type="taxonomic scope" value="Bacteria"/>
</dbReference>
<feature type="region of interest" description="Disordered" evidence="6">
    <location>
        <begin position="224"/>
        <end position="244"/>
    </location>
</feature>
<accession>C7NJA6</accession>
<keyword evidence="9" id="KW-1185">Reference proteome</keyword>
<evidence type="ECO:0000256" key="4">
    <source>
        <dbReference type="ARBA" id="ARBA00022884"/>
    </source>
</evidence>
<dbReference type="EMBL" id="CP001686">
    <property type="protein sequence ID" value="ACV06793.1"/>
    <property type="molecule type" value="Genomic_DNA"/>
</dbReference>
<dbReference type="GO" id="GO:0003723">
    <property type="term" value="F:RNA binding"/>
    <property type="evidence" value="ECO:0007669"/>
    <property type="project" value="UniProtKB-UniRule"/>
</dbReference>
<organism evidence="8 9">
    <name type="scientific">Kytococcus sedentarius (strain ATCC 14392 / DSM 20547 / JCM 11482 / CCUG 33030 / NBRC 15357 / NCTC 11040 / CCM 314 / 541)</name>
    <name type="common">Micrococcus sedentarius</name>
    <dbReference type="NCBI Taxonomy" id="478801"/>
    <lineage>
        <taxon>Bacteria</taxon>
        <taxon>Bacillati</taxon>
        <taxon>Actinomycetota</taxon>
        <taxon>Actinomycetes</taxon>
        <taxon>Micrococcales</taxon>
        <taxon>Kytococcaceae</taxon>
        <taxon>Kytococcus</taxon>
    </lineage>
</organism>
<dbReference type="InterPro" id="IPR029063">
    <property type="entry name" value="SAM-dependent_MTases_sf"/>
</dbReference>
<dbReference type="STRING" id="478801.Ksed_17860"/>
<proteinExistence type="inferred from homology"/>
<comment type="similarity">
    <text evidence="5">Belongs to the class I-like SAM-binding methyltransferase superfamily. rRNA adenine N(6)-methyltransferase family.</text>
</comment>
<dbReference type="Gene3D" id="1.10.8.100">
    <property type="entry name" value="Ribosomal RNA adenine dimethylase-like, domain 2"/>
    <property type="match status" value="1"/>
</dbReference>
<dbReference type="InterPro" id="IPR020598">
    <property type="entry name" value="rRNA_Ade_methylase_Trfase_N"/>
</dbReference>
<evidence type="ECO:0000256" key="6">
    <source>
        <dbReference type="SAM" id="MobiDB-lite"/>
    </source>
</evidence>
<dbReference type="Proteomes" id="UP000006666">
    <property type="component" value="Chromosome"/>
</dbReference>
<dbReference type="CDD" id="cd02440">
    <property type="entry name" value="AdoMet_MTases"/>
    <property type="match status" value="1"/>
</dbReference>
<dbReference type="Gene3D" id="3.40.50.150">
    <property type="entry name" value="Vaccinia Virus protein VP39"/>
    <property type="match status" value="1"/>
</dbReference>
<feature type="domain" description="Ribosomal RNA adenine methylase transferase N-terminal" evidence="7">
    <location>
        <begin position="2"/>
        <end position="153"/>
    </location>
</feature>
<dbReference type="Pfam" id="PF00398">
    <property type="entry name" value="RrnaAD"/>
    <property type="match status" value="1"/>
</dbReference>
<evidence type="ECO:0000256" key="2">
    <source>
        <dbReference type="ARBA" id="ARBA00022679"/>
    </source>
</evidence>
<gene>
    <name evidence="8" type="ordered locus">Ksed_17860</name>
</gene>
<dbReference type="SMART" id="SM00650">
    <property type="entry name" value="rADc"/>
    <property type="match status" value="1"/>
</dbReference>
<feature type="compositionally biased region" description="Basic residues" evidence="6">
    <location>
        <begin position="230"/>
        <end position="244"/>
    </location>
</feature>
<sequence>MAATDGPIIEIGPGDGALTSPLAQLGRPVTAVEIDTRLAQRLAERLGPHVEVVADDFLAYRLPTSAHVLVGNLPFHQTTAMLRQILHSPAWTDAIVLVQWEVARRRAGVGGATMMTAQWAPWFDFTLHSRVPARAFTPRPGVDGGILAIHRREHPLLSPARRRQFHALVHRVYTGPGRGLAQILARTTALGSPQAWLTRHGMNTADLPKDMPVEVWVDLFKTTGSSPPVHRARTQQPKSRRRRR</sequence>
<keyword evidence="3 5" id="KW-0949">S-adenosyl-L-methionine</keyword>
<name>C7NJA6_KYTSD</name>
<dbReference type="GO" id="GO:0000179">
    <property type="term" value="F:rRNA (adenine-N6,N6-)-dimethyltransferase activity"/>
    <property type="evidence" value="ECO:0007669"/>
    <property type="project" value="UniProtKB-UniRule"/>
</dbReference>
<dbReference type="HOGENOM" id="CLU_041220_3_1_11"/>
<evidence type="ECO:0000256" key="3">
    <source>
        <dbReference type="ARBA" id="ARBA00022691"/>
    </source>
</evidence>
<keyword evidence="1 5" id="KW-0489">Methyltransferase</keyword>
<dbReference type="PANTHER" id="PTHR11727:SF7">
    <property type="entry name" value="DIMETHYLADENOSINE TRANSFERASE-RELATED"/>
    <property type="match status" value="1"/>
</dbReference>
<protein>
    <submittedName>
        <fullName evidence="8">Dimethyladenosine transferase (rRNA methylation)</fullName>
    </submittedName>
</protein>
<dbReference type="KEGG" id="kse:Ksed_17860"/>
<evidence type="ECO:0000259" key="7">
    <source>
        <dbReference type="SMART" id="SM00650"/>
    </source>
</evidence>
<comment type="caution">
    <text evidence="5">Lacks conserved residue(s) required for the propagation of feature annotation.</text>
</comment>
<feature type="binding site" evidence="5">
    <location>
        <position position="12"/>
    </location>
    <ligand>
        <name>S-adenosyl-L-methionine</name>
        <dbReference type="ChEBI" id="CHEBI:59789"/>
    </ligand>
</feature>
<keyword evidence="2 5" id="KW-0808">Transferase</keyword>
<feature type="binding site" evidence="5">
    <location>
        <position position="33"/>
    </location>
    <ligand>
        <name>S-adenosyl-L-methionine</name>
        <dbReference type="ChEBI" id="CHEBI:59789"/>
    </ligand>
</feature>
<dbReference type="PROSITE" id="PS51689">
    <property type="entry name" value="SAM_RNA_A_N6_MT"/>
    <property type="match status" value="1"/>
</dbReference>
<dbReference type="GO" id="GO:0005829">
    <property type="term" value="C:cytosol"/>
    <property type="evidence" value="ECO:0007669"/>
    <property type="project" value="TreeGrafter"/>
</dbReference>
<keyword evidence="4 5" id="KW-0694">RNA-binding</keyword>
<dbReference type="AlphaFoldDB" id="C7NJA6"/>
<evidence type="ECO:0000256" key="5">
    <source>
        <dbReference type="PROSITE-ProRule" id="PRU01026"/>
    </source>
</evidence>
<dbReference type="InterPro" id="IPR023165">
    <property type="entry name" value="rRNA_Ade_diMease-like_C"/>
</dbReference>
<reference evidence="8 9" key="1">
    <citation type="journal article" date="2009" name="Stand. Genomic Sci.">
        <title>Complete genome sequence of Kytococcus sedentarius type strain (541).</title>
        <authorList>
            <person name="Sims D."/>
            <person name="Brettin T."/>
            <person name="Detter J.C."/>
            <person name="Han C."/>
            <person name="Lapidus A."/>
            <person name="Copeland A."/>
            <person name="Glavina Del Rio T."/>
            <person name="Nolan M."/>
            <person name="Chen F."/>
            <person name="Lucas S."/>
            <person name="Tice H."/>
            <person name="Cheng J.F."/>
            <person name="Bruce D."/>
            <person name="Goodwin L."/>
            <person name="Pitluck S."/>
            <person name="Ovchinnikova G."/>
            <person name="Pati A."/>
            <person name="Ivanova N."/>
            <person name="Mavrommatis K."/>
            <person name="Chen A."/>
            <person name="Palaniappan K."/>
            <person name="D'haeseleer P."/>
            <person name="Chain P."/>
            <person name="Bristow J."/>
            <person name="Eisen J.A."/>
            <person name="Markowitz V."/>
            <person name="Hugenholtz P."/>
            <person name="Schneider S."/>
            <person name="Goker M."/>
            <person name="Pukall R."/>
            <person name="Kyrpides N.C."/>
            <person name="Klenk H.P."/>
        </authorList>
    </citation>
    <scope>NUCLEOTIDE SEQUENCE [LARGE SCALE GENOMIC DNA]</scope>
    <source>
        <strain evidence="9">ATCC 14392 / DSM 20547 / JCM 11482 / CCUG 33030 / NBRC 15357 / NCTC 11040 / CCM 314 / 541</strain>
    </source>
</reference>
<dbReference type="PROSITE" id="PS01131">
    <property type="entry name" value="RRNA_A_DIMETH"/>
    <property type="match status" value="1"/>
</dbReference>
<evidence type="ECO:0000313" key="8">
    <source>
        <dbReference type="EMBL" id="ACV06793.1"/>
    </source>
</evidence>
<dbReference type="InterPro" id="IPR001737">
    <property type="entry name" value="KsgA/Erm"/>
</dbReference>
<dbReference type="NCBIfam" id="NF000499">
    <property type="entry name" value="Erm23S_rRNA_broad"/>
    <property type="match status" value="1"/>
</dbReference>
<dbReference type="SUPFAM" id="SSF53335">
    <property type="entry name" value="S-adenosyl-L-methionine-dependent methyltransferases"/>
    <property type="match status" value="1"/>
</dbReference>
<feature type="binding site" evidence="5">
    <location>
        <position position="56"/>
    </location>
    <ligand>
        <name>S-adenosyl-L-methionine</name>
        <dbReference type="ChEBI" id="CHEBI:59789"/>
    </ligand>
</feature>
<dbReference type="InterPro" id="IPR020596">
    <property type="entry name" value="rRNA_Ade_Mease_Trfase_CS"/>
</dbReference>
<dbReference type="PANTHER" id="PTHR11727">
    <property type="entry name" value="DIMETHYLADENOSINE TRANSFERASE"/>
    <property type="match status" value="1"/>
</dbReference>